<reference evidence="6" key="2">
    <citation type="submission" date="2020-09" db="EMBL/GenBank/DDBJ databases">
        <authorList>
            <person name="Sun Q."/>
            <person name="Zhou Y."/>
        </authorList>
    </citation>
    <scope>NUCLEOTIDE SEQUENCE</scope>
    <source>
        <strain evidence="6">CGMCC 1.15178</strain>
    </source>
</reference>
<dbReference type="Pfam" id="PF00654">
    <property type="entry name" value="Voltage_CLC"/>
    <property type="match status" value="1"/>
</dbReference>
<dbReference type="InterPro" id="IPR001807">
    <property type="entry name" value="ClC"/>
</dbReference>
<dbReference type="InterPro" id="IPR050368">
    <property type="entry name" value="ClC-type_chloride_channel"/>
</dbReference>
<keyword evidence="7" id="KW-1185">Reference proteome</keyword>
<dbReference type="CDD" id="cd03682">
    <property type="entry name" value="ClC_sycA_like"/>
    <property type="match status" value="1"/>
</dbReference>
<dbReference type="PANTHER" id="PTHR43427:SF12">
    <property type="entry name" value="CHLORIDE TRANSPORTER"/>
    <property type="match status" value="1"/>
</dbReference>
<feature type="transmembrane region" description="Helical" evidence="5">
    <location>
        <begin position="392"/>
        <end position="413"/>
    </location>
</feature>
<dbReference type="AlphaFoldDB" id="A0A916YVI5"/>
<dbReference type="PANTHER" id="PTHR43427">
    <property type="entry name" value="CHLORIDE CHANNEL PROTEIN CLC-E"/>
    <property type="match status" value="1"/>
</dbReference>
<keyword evidence="2 5" id="KW-0812">Transmembrane</keyword>
<reference evidence="6" key="1">
    <citation type="journal article" date="2014" name="Int. J. Syst. Evol. Microbiol.">
        <title>Complete genome sequence of Corynebacterium casei LMG S-19264T (=DSM 44701T), isolated from a smear-ripened cheese.</title>
        <authorList>
            <consortium name="US DOE Joint Genome Institute (JGI-PGF)"/>
            <person name="Walter F."/>
            <person name="Albersmeier A."/>
            <person name="Kalinowski J."/>
            <person name="Ruckert C."/>
        </authorList>
    </citation>
    <scope>NUCLEOTIDE SEQUENCE</scope>
    <source>
        <strain evidence="6">CGMCC 1.15178</strain>
    </source>
</reference>
<sequence length="446" mass="47147">MQEGNSGNVSSFLKRCKAYLEAIGRYVVSGGFLKWICYGAAIGILTGSASALFLAALETATQKRLEHPWLLFLLPFGGAFVSYAYLKFGGSAVKGNNLILEQIHSPQERIPLRMAPLVLLGTVVTHLLGGSAGREGTAVQMGGSLAEWVGKRLKVGDPDRAVLLMSGISGGFGSVFGTPLAGAIFGLEVIAIGRIRFKSLLPCLTASFVGDLVTKAWGIKHIQYAMGDVPAIGWLVLAKVLAASVLFGLTSLLFSKLTHGFKGLFTRIIPHAALKSFIGGLIIIGLVYAAGTRDYLGLGIPLLVESFQEPVQALAFLWKTLFTSITLGAGFQGGEVTPLFVIGATMGNALGSLLQLSLPFMAGIGLIAVFCGATNTPLACFILGLELFGSDAMVYLLIAAIVSYLCSGHSGIYSAQRIGIRKTRWLGVDAALALAQRHKKSKHKDK</sequence>
<evidence type="ECO:0000256" key="4">
    <source>
        <dbReference type="ARBA" id="ARBA00023136"/>
    </source>
</evidence>
<dbReference type="GO" id="GO:0015108">
    <property type="term" value="F:chloride transmembrane transporter activity"/>
    <property type="evidence" value="ECO:0007669"/>
    <property type="project" value="InterPro"/>
</dbReference>
<protein>
    <submittedName>
        <fullName evidence="6">Chloride/fluoride channel protein</fullName>
    </submittedName>
</protein>
<accession>A0A916YVI5</accession>
<evidence type="ECO:0000256" key="3">
    <source>
        <dbReference type="ARBA" id="ARBA00022989"/>
    </source>
</evidence>
<dbReference type="InterPro" id="IPR014743">
    <property type="entry name" value="Cl-channel_core"/>
</dbReference>
<dbReference type="EMBL" id="BMHP01000002">
    <property type="protein sequence ID" value="GGD63190.1"/>
    <property type="molecule type" value="Genomic_DNA"/>
</dbReference>
<dbReference type="SUPFAM" id="SSF81340">
    <property type="entry name" value="Clc chloride channel"/>
    <property type="match status" value="1"/>
</dbReference>
<evidence type="ECO:0000256" key="1">
    <source>
        <dbReference type="ARBA" id="ARBA00004141"/>
    </source>
</evidence>
<feature type="transmembrane region" description="Helical" evidence="5">
    <location>
        <begin position="231"/>
        <end position="254"/>
    </location>
</feature>
<dbReference type="GO" id="GO:0016020">
    <property type="term" value="C:membrane"/>
    <property type="evidence" value="ECO:0007669"/>
    <property type="project" value="UniProtKB-SubCell"/>
</dbReference>
<evidence type="ECO:0000256" key="5">
    <source>
        <dbReference type="SAM" id="Phobius"/>
    </source>
</evidence>
<comment type="caution">
    <text evidence="6">The sequence shown here is derived from an EMBL/GenBank/DDBJ whole genome shotgun (WGS) entry which is preliminary data.</text>
</comment>
<feature type="transmembrane region" description="Helical" evidence="5">
    <location>
        <begin position="69"/>
        <end position="86"/>
    </location>
</feature>
<feature type="transmembrane region" description="Helical" evidence="5">
    <location>
        <begin position="32"/>
        <end position="57"/>
    </location>
</feature>
<organism evidence="6 7">
    <name type="scientific">Paenibacillus nasutitermitis</name>
    <dbReference type="NCBI Taxonomy" id="1652958"/>
    <lineage>
        <taxon>Bacteria</taxon>
        <taxon>Bacillati</taxon>
        <taxon>Bacillota</taxon>
        <taxon>Bacilli</taxon>
        <taxon>Bacillales</taxon>
        <taxon>Paenibacillaceae</taxon>
        <taxon>Paenibacillus</taxon>
    </lineage>
</organism>
<dbReference type="Gene3D" id="1.10.3080.10">
    <property type="entry name" value="Clc chloride channel"/>
    <property type="match status" value="1"/>
</dbReference>
<comment type="subcellular location">
    <subcellularLocation>
        <location evidence="1">Membrane</location>
        <topology evidence="1">Multi-pass membrane protein</topology>
    </subcellularLocation>
</comment>
<evidence type="ECO:0000313" key="6">
    <source>
        <dbReference type="EMBL" id="GGD63190.1"/>
    </source>
</evidence>
<evidence type="ECO:0000313" key="7">
    <source>
        <dbReference type="Proteomes" id="UP000612456"/>
    </source>
</evidence>
<keyword evidence="3 5" id="KW-1133">Transmembrane helix</keyword>
<gene>
    <name evidence="6" type="primary">eriC</name>
    <name evidence="6" type="ORF">GCM10010911_21200</name>
</gene>
<dbReference type="RefSeq" id="WP_188991964.1">
    <property type="nucleotide sequence ID" value="NZ_BMHP01000002.1"/>
</dbReference>
<feature type="transmembrane region" description="Helical" evidence="5">
    <location>
        <begin position="274"/>
        <end position="291"/>
    </location>
</feature>
<name>A0A916YVI5_9BACL</name>
<dbReference type="Proteomes" id="UP000612456">
    <property type="component" value="Unassembled WGS sequence"/>
</dbReference>
<evidence type="ECO:0000256" key="2">
    <source>
        <dbReference type="ARBA" id="ARBA00022692"/>
    </source>
</evidence>
<keyword evidence="4 5" id="KW-0472">Membrane</keyword>
<feature type="transmembrane region" description="Helical" evidence="5">
    <location>
        <begin position="161"/>
        <end position="187"/>
    </location>
</feature>
<proteinExistence type="predicted"/>